<evidence type="ECO:0000313" key="1">
    <source>
        <dbReference type="EMBL" id="OMI37342.1"/>
    </source>
</evidence>
<comment type="caution">
    <text evidence="1">The sequence shown here is derived from an EMBL/GenBank/DDBJ whole genome shotgun (WGS) entry which is preliminary data.</text>
</comment>
<dbReference type="Pfam" id="PF24113">
    <property type="entry name" value="DUF7387"/>
    <property type="match status" value="1"/>
</dbReference>
<dbReference type="SUPFAM" id="SSF143100">
    <property type="entry name" value="TTHA1013/TTHA0281-like"/>
    <property type="match status" value="1"/>
</dbReference>
<dbReference type="AlphaFoldDB" id="A0A1R1SGH3"/>
<accession>A0A1R1SGH3</accession>
<dbReference type="STRING" id="67365.GCA_001704635_00048"/>
<proteinExistence type="predicted"/>
<dbReference type="InterPro" id="IPR051404">
    <property type="entry name" value="TA_system_antitoxin"/>
</dbReference>
<dbReference type="PANTHER" id="PTHR34504:SF2">
    <property type="entry name" value="UPF0150 PROTEIN SSL0259"/>
    <property type="match status" value="1"/>
</dbReference>
<evidence type="ECO:0008006" key="3">
    <source>
        <dbReference type="Google" id="ProtNLM"/>
    </source>
</evidence>
<organism evidence="1 2">
    <name type="scientific">Streptomyces sparsogenes DSM 40356</name>
    <dbReference type="NCBI Taxonomy" id="1331668"/>
    <lineage>
        <taxon>Bacteria</taxon>
        <taxon>Bacillati</taxon>
        <taxon>Actinomycetota</taxon>
        <taxon>Actinomycetes</taxon>
        <taxon>Kitasatosporales</taxon>
        <taxon>Streptomycetaceae</taxon>
        <taxon>Streptomyces</taxon>
    </lineage>
</organism>
<keyword evidence="2" id="KW-1185">Reference proteome</keyword>
<dbReference type="GeneID" id="96741300"/>
<reference evidence="1 2" key="1">
    <citation type="submission" date="2013-05" db="EMBL/GenBank/DDBJ databases">
        <title>Genome sequence of Streptomyces sparsogenes DSM 40356.</title>
        <authorList>
            <person name="Coyne S."/>
            <person name="Seebeck F.P."/>
        </authorList>
    </citation>
    <scope>NUCLEOTIDE SEQUENCE [LARGE SCALE GENOMIC DNA]</scope>
    <source>
        <strain evidence="1 2">DSM 40356</strain>
    </source>
</reference>
<dbReference type="InterPro" id="IPR055811">
    <property type="entry name" value="DUF7387"/>
</dbReference>
<protein>
    <recommendedName>
        <fullName evidence="3">HicB-like antitoxin of toxin-antitoxin system domain-containing protein</fullName>
    </recommendedName>
</protein>
<evidence type="ECO:0000313" key="2">
    <source>
        <dbReference type="Proteomes" id="UP000186168"/>
    </source>
</evidence>
<dbReference type="RefSeq" id="WP_104531189.1">
    <property type="nucleotide sequence ID" value="NZ_ASQP01000299.1"/>
</dbReference>
<dbReference type="InterPro" id="IPR035069">
    <property type="entry name" value="TTHA1013/TTHA0281-like"/>
</dbReference>
<dbReference type="Proteomes" id="UP000186168">
    <property type="component" value="Unassembled WGS sequence"/>
</dbReference>
<dbReference type="Gene3D" id="3.30.160.250">
    <property type="match status" value="1"/>
</dbReference>
<dbReference type="PANTHER" id="PTHR34504">
    <property type="entry name" value="ANTITOXIN HICB"/>
    <property type="match status" value="1"/>
</dbReference>
<gene>
    <name evidence="1" type="ORF">SPAR_21577</name>
</gene>
<name>A0A1R1SGH3_9ACTN</name>
<sequence length="71" mass="7865">MTSHALHLTAAITHEDEWYVARCLQVEVTSQGETIEEALANLREALELYFEDAPAPEVTDVITAPVEVRVA</sequence>
<dbReference type="EMBL" id="ASQP01000299">
    <property type="protein sequence ID" value="OMI37342.1"/>
    <property type="molecule type" value="Genomic_DNA"/>
</dbReference>